<name>A0A8S0Z7U4_ARCPL</name>
<proteinExistence type="predicted"/>
<accession>A0A8S0Z7U4</accession>
<dbReference type="OrthoDB" id="10264588at2759"/>
<evidence type="ECO:0000313" key="1">
    <source>
        <dbReference type="EMBL" id="CAB3228965.1"/>
    </source>
</evidence>
<evidence type="ECO:0000313" key="2">
    <source>
        <dbReference type="Proteomes" id="UP000494256"/>
    </source>
</evidence>
<dbReference type="AlphaFoldDB" id="A0A8S0Z7U4"/>
<comment type="caution">
    <text evidence="1">The sequence shown here is derived from an EMBL/GenBank/DDBJ whole genome shotgun (WGS) entry which is preliminary data.</text>
</comment>
<gene>
    <name evidence="1" type="ORF">APLA_LOCUS3759</name>
</gene>
<organism evidence="1 2">
    <name type="scientific">Arctia plantaginis</name>
    <name type="common">Wood tiger moth</name>
    <name type="synonym">Phalaena plantaginis</name>
    <dbReference type="NCBI Taxonomy" id="874455"/>
    <lineage>
        <taxon>Eukaryota</taxon>
        <taxon>Metazoa</taxon>
        <taxon>Ecdysozoa</taxon>
        <taxon>Arthropoda</taxon>
        <taxon>Hexapoda</taxon>
        <taxon>Insecta</taxon>
        <taxon>Pterygota</taxon>
        <taxon>Neoptera</taxon>
        <taxon>Endopterygota</taxon>
        <taxon>Lepidoptera</taxon>
        <taxon>Glossata</taxon>
        <taxon>Ditrysia</taxon>
        <taxon>Noctuoidea</taxon>
        <taxon>Erebidae</taxon>
        <taxon>Arctiinae</taxon>
        <taxon>Arctia</taxon>
    </lineage>
</organism>
<reference evidence="1 2" key="1">
    <citation type="submission" date="2020-04" db="EMBL/GenBank/DDBJ databases">
        <authorList>
            <person name="Wallbank WR R."/>
            <person name="Pardo Diaz C."/>
            <person name="Kozak K."/>
            <person name="Martin S."/>
            <person name="Jiggins C."/>
            <person name="Moest M."/>
            <person name="Warren A I."/>
            <person name="Byers J.R.P. K."/>
            <person name="Montejo-Kovacevich G."/>
            <person name="Yen C E."/>
        </authorList>
    </citation>
    <scope>NUCLEOTIDE SEQUENCE [LARGE SCALE GENOMIC DNA]</scope>
</reference>
<dbReference type="EMBL" id="CADEBD010000284">
    <property type="protein sequence ID" value="CAB3228965.1"/>
    <property type="molecule type" value="Genomic_DNA"/>
</dbReference>
<dbReference type="Proteomes" id="UP000494256">
    <property type="component" value="Unassembled WGS sequence"/>
</dbReference>
<protein>
    <submittedName>
        <fullName evidence="1">Uncharacterized protein</fullName>
    </submittedName>
</protein>
<sequence>MEGPDYNGGPPHGRGAHALRPARACRAGAPPVEPRTHAQLTTPNQYSLPVFVTYDFYGSVNETVSNIWCQDVFNILRIFSYLRHASGFNWEYINNVYRNVSVNETVAVSYTISSKLFSIVDNKIENNRKRTLKSASYHEETIKVKSIFERLLLQLPSTVAAFALKSKLLDTSAVRNLAQKLFESTVFNFEGLNGGNNSEVPIKCIIAENHFLIPPHSRYF</sequence>